<name>W5WG64_9PSEU</name>
<gene>
    <name evidence="2" type="ORF">KALB_6493</name>
</gene>
<dbReference type="AlphaFoldDB" id="W5WG64"/>
<sequence length="70" mass="6664">MATSAVRSDPFTAGGSSAATSSTACSGAVANSSTGQRLLPSRPSAVAATSAARVSAASSTVLPEPSRPLA</sequence>
<evidence type="ECO:0000313" key="3">
    <source>
        <dbReference type="Proteomes" id="UP000019225"/>
    </source>
</evidence>
<dbReference type="HOGENOM" id="CLU_2752567_0_0_11"/>
<evidence type="ECO:0000313" key="2">
    <source>
        <dbReference type="EMBL" id="AHH99852.1"/>
    </source>
</evidence>
<dbReference type="EMBL" id="CP007155">
    <property type="protein sequence ID" value="AHH99852.1"/>
    <property type="molecule type" value="Genomic_DNA"/>
</dbReference>
<dbReference type="PROSITE" id="PS51257">
    <property type="entry name" value="PROKAR_LIPOPROTEIN"/>
    <property type="match status" value="1"/>
</dbReference>
<accession>W5WG64</accession>
<reference evidence="2 3" key="1">
    <citation type="journal article" date="2014" name="BMC Genomics">
        <title>Complete genome sequence of producer of the glycopeptide antibiotic Aculeximycin Kutzneria albida DSM 43870T, a representative of minor genus of Pseudonocardiaceae.</title>
        <authorList>
            <person name="Rebets Y."/>
            <person name="Tokovenko B."/>
            <person name="Lushchyk I."/>
            <person name="Ruckert C."/>
            <person name="Zaburannyi N."/>
            <person name="Bechthold A."/>
            <person name="Kalinowski J."/>
            <person name="Luzhetskyy A."/>
        </authorList>
    </citation>
    <scope>NUCLEOTIDE SEQUENCE [LARGE SCALE GENOMIC DNA]</scope>
    <source>
        <strain evidence="2">DSM 43870</strain>
    </source>
</reference>
<dbReference type="Proteomes" id="UP000019225">
    <property type="component" value="Chromosome"/>
</dbReference>
<protein>
    <submittedName>
        <fullName evidence="2">Uncharacterized protein</fullName>
    </submittedName>
</protein>
<evidence type="ECO:0000256" key="1">
    <source>
        <dbReference type="SAM" id="MobiDB-lite"/>
    </source>
</evidence>
<organism evidence="2 3">
    <name type="scientific">Kutzneria albida DSM 43870</name>
    <dbReference type="NCBI Taxonomy" id="1449976"/>
    <lineage>
        <taxon>Bacteria</taxon>
        <taxon>Bacillati</taxon>
        <taxon>Actinomycetota</taxon>
        <taxon>Actinomycetes</taxon>
        <taxon>Pseudonocardiales</taxon>
        <taxon>Pseudonocardiaceae</taxon>
        <taxon>Kutzneria</taxon>
    </lineage>
</organism>
<proteinExistence type="predicted"/>
<dbReference type="KEGG" id="kal:KALB_6493"/>
<feature type="compositionally biased region" description="Low complexity" evidence="1">
    <location>
        <begin position="12"/>
        <end position="28"/>
    </location>
</feature>
<keyword evidence="3" id="KW-1185">Reference proteome</keyword>
<feature type="region of interest" description="Disordered" evidence="1">
    <location>
        <begin position="1"/>
        <end position="44"/>
    </location>
</feature>